<dbReference type="AlphaFoldDB" id="A0A8J2BTT0"/>
<dbReference type="PANTHER" id="PTHR43416:SF5">
    <property type="entry name" value="DIHYDROLIPOYLLYSINE-RESIDUE SUCCINYLTRANSFERASE COMPONENT OF 2-OXOGLUTARATE DEHYDROGENASE COMPLEX, MITOCHONDRIAL"/>
    <property type="match status" value="1"/>
</dbReference>
<evidence type="ECO:0000313" key="13">
    <source>
        <dbReference type="EMBL" id="CAF0698625.1"/>
    </source>
</evidence>
<dbReference type="CDD" id="cd06849">
    <property type="entry name" value="lipoyl_domain"/>
    <property type="match status" value="1"/>
</dbReference>
<dbReference type="RefSeq" id="WP_174583337.1">
    <property type="nucleotide sequence ID" value="NZ_CAJNOB010000022.1"/>
</dbReference>
<gene>
    <name evidence="13" type="primary">sucB</name>
    <name evidence="13" type="ORF">MPNT_290006</name>
</gene>
<name>A0A8J2BTT0_9BACT</name>
<dbReference type="InterPro" id="IPR023213">
    <property type="entry name" value="CAT-like_dom_sf"/>
</dbReference>
<dbReference type="Pfam" id="PF00198">
    <property type="entry name" value="2-oxoacid_dh"/>
    <property type="match status" value="1"/>
</dbReference>
<evidence type="ECO:0000256" key="9">
    <source>
        <dbReference type="ARBA" id="ARBA00052761"/>
    </source>
</evidence>
<evidence type="ECO:0000256" key="3">
    <source>
        <dbReference type="ARBA" id="ARBA00005145"/>
    </source>
</evidence>
<evidence type="ECO:0000256" key="1">
    <source>
        <dbReference type="ARBA" id="ARBA00001938"/>
    </source>
</evidence>
<dbReference type="SUPFAM" id="SSF51230">
    <property type="entry name" value="Single hybrid motif"/>
    <property type="match status" value="1"/>
</dbReference>
<dbReference type="SUPFAM" id="SSF52777">
    <property type="entry name" value="CoA-dependent acyltransferases"/>
    <property type="match status" value="1"/>
</dbReference>
<dbReference type="InterPro" id="IPR003016">
    <property type="entry name" value="2-oxoA_DH_lipoyl-BS"/>
</dbReference>
<evidence type="ECO:0000256" key="10">
    <source>
        <dbReference type="RuleBase" id="RU003423"/>
    </source>
</evidence>
<dbReference type="InterPro" id="IPR011053">
    <property type="entry name" value="Single_hybrid_motif"/>
</dbReference>
<organism evidence="13 14">
    <name type="scientific">Candidatus Methylacidithermus pantelleriae</name>
    <dbReference type="NCBI Taxonomy" id="2744239"/>
    <lineage>
        <taxon>Bacteria</taxon>
        <taxon>Pseudomonadati</taxon>
        <taxon>Verrucomicrobiota</taxon>
        <taxon>Methylacidiphilae</taxon>
        <taxon>Methylacidiphilales</taxon>
        <taxon>Methylacidiphilaceae</taxon>
        <taxon>Candidatus Methylacidithermus</taxon>
    </lineage>
</organism>
<keyword evidence="5" id="KW-0816">Tricarboxylic acid cycle</keyword>
<dbReference type="PROSITE" id="PS50968">
    <property type="entry name" value="BIOTINYL_LIPOYL"/>
    <property type="match status" value="1"/>
</dbReference>
<dbReference type="Proteomes" id="UP000663859">
    <property type="component" value="Unassembled WGS sequence"/>
</dbReference>
<dbReference type="Gene3D" id="3.30.559.10">
    <property type="entry name" value="Chloramphenicol acetyltransferase-like domain"/>
    <property type="match status" value="1"/>
</dbReference>
<evidence type="ECO:0000256" key="8">
    <source>
        <dbReference type="ARBA" id="ARBA00023315"/>
    </source>
</evidence>
<dbReference type="EMBL" id="CAJNOB010000022">
    <property type="protein sequence ID" value="CAF0698625.1"/>
    <property type="molecule type" value="Genomic_DNA"/>
</dbReference>
<dbReference type="InterPro" id="IPR000089">
    <property type="entry name" value="Biotin_lipoyl"/>
</dbReference>
<comment type="similarity">
    <text evidence="4 10">Belongs to the 2-oxoacid dehydrogenase family.</text>
</comment>
<keyword evidence="6 10" id="KW-0808">Transferase</keyword>
<dbReference type="InterPro" id="IPR001078">
    <property type="entry name" value="2-oxoacid_DH_actylTfrase"/>
</dbReference>
<keyword evidence="14" id="KW-1185">Reference proteome</keyword>
<dbReference type="GO" id="GO:0004149">
    <property type="term" value="F:dihydrolipoyllysine-residue succinyltransferase activity"/>
    <property type="evidence" value="ECO:0007669"/>
    <property type="project" value="UniProtKB-EC"/>
</dbReference>
<proteinExistence type="inferred from homology"/>
<comment type="cofactor">
    <cofactor evidence="1 10">
        <name>(R)-lipoate</name>
        <dbReference type="ChEBI" id="CHEBI:83088"/>
    </cofactor>
</comment>
<dbReference type="Pfam" id="PF00364">
    <property type="entry name" value="Biotin_lipoyl"/>
    <property type="match status" value="1"/>
</dbReference>
<feature type="compositionally biased region" description="Basic residues" evidence="11">
    <location>
        <begin position="135"/>
        <end position="144"/>
    </location>
</feature>
<evidence type="ECO:0000256" key="5">
    <source>
        <dbReference type="ARBA" id="ARBA00022532"/>
    </source>
</evidence>
<evidence type="ECO:0000256" key="4">
    <source>
        <dbReference type="ARBA" id="ARBA00007317"/>
    </source>
</evidence>
<comment type="pathway">
    <text evidence="3">Amino-acid degradation; L-lysine degradation via saccharopine pathway; glutaryl-CoA from L-lysine: step 6/6.</text>
</comment>
<keyword evidence="7 10" id="KW-0450">Lipoyl</keyword>
<dbReference type="EC" id="2.3.1.-" evidence="10"/>
<dbReference type="GO" id="GO:0005829">
    <property type="term" value="C:cytosol"/>
    <property type="evidence" value="ECO:0007669"/>
    <property type="project" value="TreeGrafter"/>
</dbReference>
<comment type="function">
    <text evidence="2">E2 component of the 2-oxoglutarate dehydrogenase (OGDH) complex which catalyzes the second step in the conversion of 2-oxoglutarate to succinyl-CoA and CO(2).</text>
</comment>
<protein>
    <recommendedName>
        <fullName evidence="10">Dihydrolipoamide acetyltransferase component of pyruvate dehydrogenase complex</fullName>
        <ecNumber evidence="10">2.3.1.-</ecNumber>
    </recommendedName>
</protein>
<evidence type="ECO:0000256" key="7">
    <source>
        <dbReference type="ARBA" id="ARBA00022823"/>
    </source>
</evidence>
<keyword evidence="8 10" id="KW-0012">Acyltransferase</keyword>
<feature type="domain" description="Lipoyl-binding" evidence="12">
    <location>
        <begin position="2"/>
        <end position="76"/>
    </location>
</feature>
<evidence type="ECO:0000256" key="11">
    <source>
        <dbReference type="SAM" id="MobiDB-lite"/>
    </source>
</evidence>
<dbReference type="InterPro" id="IPR050537">
    <property type="entry name" value="2-oxoacid_dehydrogenase"/>
</dbReference>
<dbReference type="GO" id="GO:0006099">
    <property type="term" value="P:tricarboxylic acid cycle"/>
    <property type="evidence" value="ECO:0007669"/>
    <property type="project" value="UniProtKB-KW"/>
</dbReference>
<comment type="caution">
    <text evidence="13">The sequence shown here is derived from an EMBL/GenBank/DDBJ whole genome shotgun (WGS) entry which is preliminary data.</text>
</comment>
<evidence type="ECO:0000256" key="2">
    <source>
        <dbReference type="ARBA" id="ARBA00004052"/>
    </source>
</evidence>
<feature type="region of interest" description="Disordered" evidence="11">
    <location>
        <begin position="78"/>
        <end position="144"/>
    </location>
</feature>
<accession>A0A8J2BTT0</accession>
<reference evidence="13" key="1">
    <citation type="submission" date="2021-02" db="EMBL/GenBank/DDBJ databases">
        <authorList>
            <person name="Cremers G."/>
            <person name="Picone N."/>
        </authorList>
    </citation>
    <scope>NUCLEOTIDE SEQUENCE</scope>
    <source>
        <strain evidence="13">PQ17</strain>
    </source>
</reference>
<dbReference type="Gene3D" id="2.40.50.100">
    <property type="match status" value="1"/>
</dbReference>
<evidence type="ECO:0000313" key="14">
    <source>
        <dbReference type="Proteomes" id="UP000663859"/>
    </source>
</evidence>
<evidence type="ECO:0000256" key="6">
    <source>
        <dbReference type="ARBA" id="ARBA00022679"/>
    </source>
</evidence>
<evidence type="ECO:0000259" key="12">
    <source>
        <dbReference type="PROSITE" id="PS50968"/>
    </source>
</evidence>
<comment type="catalytic activity">
    <reaction evidence="9">
        <text>N(6)-[(R)-dihydrolipoyl]-L-lysyl-[protein] + succinyl-CoA = N(6)-[(R)-S(8)-succinyldihydrolipoyl]-L-lysyl-[protein] + CoA</text>
        <dbReference type="Rhea" id="RHEA:15213"/>
        <dbReference type="Rhea" id="RHEA-COMP:10475"/>
        <dbReference type="Rhea" id="RHEA-COMP:20092"/>
        <dbReference type="ChEBI" id="CHEBI:57287"/>
        <dbReference type="ChEBI" id="CHEBI:57292"/>
        <dbReference type="ChEBI" id="CHEBI:83100"/>
        <dbReference type="ChEBI" id="CHEBI:83120"/>
        <dbReference type="EC" id="2.3.1.61"/>
    </reaction>
</comment>
<dbReference type="PROSITE" id="PS00189">
    <property type="entry name" value="LIPOYL"/>
    <property type="match status" value="1"/>
</dbReference>
<dbReference type="PANTHER" id="PTHR43416">
    <property type="entry name" value="DIHYDROLIPOYLLYSINE-RESIDUE SUCCINYLTRANSFERASE COMPONENT OF 2-OXOGLUTARATE DEHYDROGENASE COMPLEX, MITOCHONDRIAL-RELATED"/>
    <property type="match status" value="1"/>
</dbReference>
<sequence>MPGDVRVPSVGESVTYGVLQRWLKKRGDLVEVGEPLFELETDKVTTEVYAEERGRLIPLIAEGSRVEPGQVVARIEEWVPEEEEGGPPSPPLSEVGPEEEKKLESPAAREPTAAPVSPPSSPEVQAQLSFEPKPAHRPRVTRRKMSPLRLKLAERLVRTQAETAQLTTFAEADMSSIQAVRNRYRDQFLERYGVKLGLVPFFVRAVVRALQAIPQLNSYIEGEEIVQNHYYDIGVAVSTDRGLVVPVIRDADQLSLAELAREIHRFAEKARTGKLSLEDLEGGVFTVTNGGVFGSLLSTPLLNPPQSGILGMHAIIERPVAIEGRVEIRPMMYLALTYDHRVVDGREAIGFLKLVKEFVENPAVDLLGL</sequence>